<name>A0A1H8VDK8_9GAMM</name>
<dbReference type="PROSITE" id="PS00211">
    <property type="entry name" value="ABC_TRANSPORTER_1"/>
    <property type="match status" value="1"/>
</dbReference>
<dbReference type="InterPro" id="IPR003593">
    <property type="entry name" value="AAA+_ATPase"/>
</dbReference>
<dbReference type="InterPro" id="IPR017871">
    <property type="entry name" value="ABC_transporter-like_CS"/>
</dbReference>
<keyword evidence="4 6" id="KW-0067">ATP-binding</keyword>
<dbReference type="SMART" id="SM00382">
    <property type="entry name" value="AAA"/>
    <property type="match status" value="1"/>
</dbReference>
<accession>A0A1H8VDK8</accession>
<evidence type="ECO:0000313" key="7">
    <source>
        <dbReference type="Proteomes" id="UP000199657"/>
    </source>
</evidence>
<dbReference type="Proteomes" id="UP000199657">
    <property type="component" value="Unassembled WGS sequence"/>
</dbReference>
<keyword evidence="7" id="KW-1185">Reference proteome</keyword>
<dbReference type="InterPro" id="IPR050153">
    <property type="entry name" value="Metal_Ion_Import_ABC"/>
</dbReference>
<keyword evidence="2" id="KW-0813">Transport</keyword>
<dbReference type="PANTHER" id="PTHR42734">
    <property type="entry name" value="METAL TRANSPORT SYSTEM ATP-BINDING PROTEIN TM_0124-RELATED"/>
    <property type="match status" value="1"/>
</dbReference>
<reference evidence="6 7" key="1">
    <citation type="submission" date="2016-10" db="EMBL/GenBank/DDBJ databases">
        <authorList>
            <person name="de Groot N.N."/>
        </authorList>
    </citation>
    <scope>NUCLEOTIDE SEQUENCE [LARGE SCALE GENOMIC DNA]</scope>
    <source>
        <strain evidence="6 7">CGMCC 1.6291</strain>
    </source>
</reference>
<evidence type="ECO:0000256" key="4">
    <source>
        <dbReference type="ARBA" id="ARBA00022840"/>
    </source>
</evidence>
<dbReference type="SUPFAM" id="SSF52540">
    <property type="entry name" value="P-loop containing nucleoside triphosphate hydrolases"/>
    <property type="match status" value="1"/>
</dbReference>
<dbReference type="STRING" id="406100.SAMN04488052_11151"/>
<dbReference type="CDD" id="cd03235">
    <property type="entry name" value="ABC_Metallic_Cations"/>
    <property type="match status" value="1"/>
</dbReference>
<keyword evidence="3" id="KW-0547">Nucleotide-binding</keyword>
<evidence type="ECO:0000259" key="5">
    <source>
        <dbReference type="PROSITE" id="PS50893"/>
    </source>
</evidence>
<dbReference type="Pfam" id="PF00005">
    <property type="entry name" value="ABC_tran"/>
    <property type="match status" value="1"/>
</dbReference>
<evidence type="ECO:0000313" key="6">
    <source>
        <dbReference type="EMBL" id="SEP12948.1"/>
    </source>
</evidence>
<feature type="domain" description="ABC transporter" evidence="5">
    <location>
        <begin position="10"/>
        <end position="238"/>
    </location>
</feature>
<dbReference type="OrthoDB" id="9806726at2"/>
<evidence type="ECO:0000256" key="2">
    <source>
        <dbReference type="ARBA" id="ARBA00022448"/>
    </source>
</evidence>
<comment type="similarity">
    <text evidence="1">Belongs to the ABC transporter superfamily.</text>
</comment>
<proteinExistence type="inferred from homology"/>
<dbReference type="RefSeq" id="WP_091645900.1">
    <property type="nucleotide sequence ID" value="NZ_FOEG01000011.1"/>
</dbReference>
<gene>
    <name evidence="6" type="ORF">SAMN04488052_11151</name>
</gene>
<dbReference type="GO" id="GO:0005524">
    <property type="term" value="F:ATP binding"/>
    <property type="evidence" value="ECO:0007669"/>
    <property type="project" value="UniProtKB-KW"/>
</dbReference>
<sequence length="258" mass="28109">MRAGGSEAVVDVRGLTFGYDREPVLRDVDLRIGRNDFLAIIGPNGGGKTTLLRLMLGLETPWRGEVTWPTGVRPGHIGFVPQFSTFDKNFPLRLRDAVLMGRLGRGGLLARYGRADHRAVDAILERLHLGHLAFAPIADLSGGQLQRALIARALVGEPRILLLDEPTASVDAETRQVLGQVLEELNRDIPVVVITHDITAFAAQVKQIACVNRELFYHGDGQLSHADLAEAYGCPVELIAHGVPHRVLHDHARDAVGS</sequence>
<dbReference type="AlphaFoldDB" id="A0A1H8VDK8"/>
<dbReference type="PANTHER" id="PTHR42734:SF17">
    <property type="entry name" value="METAL TRANSPORT SYSTEM ATP-BINDING PROTEIN TM_0124-RELATED"/>
    <property type="match status" value="1"/>
</dbReference>
<dbReference type="PROSITE" id="PS50893">
    <property type="entry name" value="ABC_TRANSPORTER_2"/>
    <property type="match status" value="1"/>
</dbReference>
<dbReference type="Gene3D" id="3.40.50.300">
    <property type="entry name" value="P-loop containing nucleotide triphosphate hydrolases"/>
    <property type="match status" value="1"/>
</dbReference>
<dbReference type="GO" id="GO:0016887">
    <property type="term" value="F:ATP hydrolysis activity"/>
    <property type="evidence" value="ECO:0007669"/>
    <property type="project" value="InterPro"/>
</dbReference>
<protein>
    <submittedName>
        <fullName evidence="6">Zinc transport system ATP-binding protein</fullName>
    </submittedName>
</protein>
<dbReference type="InterPro" id="IPR003439">
    <property type="entry name" value="ABC_transporter-like_ATP-bd"/>
</dbReference>
<organism evidence="6 7">
    <name type="scientific">Aquisalimonas asiatica</name>
    <dbReference type="NCBI Taxonomy" id="406100"/>
    <lineage>
        <taxon>Bacteria</taxon>
        <taxon>Pseudomonadati</taxon>
        <taxon>Pseudomonadota</taxon>
        <taxon>Gammaproteobacteria</taxon>
        <taxon>Chromatiales</taxon>
        <taxon>Ectothiorhodospiraceae</taxon>
        <taxon>Aquisalimonas</taxon>
    </lineage>
</organism>
<dbReference type="EMBL" id="FOEG01000011">
    <property type="protein sequence ID" value="SEP12948.1"/>
    <property type="molecule type" value="Genomic_DNA"/>
</dbReference>
<dbReference type="InterPro" id="IPR027417">
    <property type="entry name" value="P-loop_NTPase"/>
</dbReference>
<evidence type="ECO:0000256" key="3">
    <source>
        <dbReference type="ARBA" id="ARBA00022741"/>
    </source>
</evidence>
<evidence type="ECO:0000256" key="1">
    <source>
        <dbReference type="ARBA" id="ARBA00005417"/>
    </source>
</evidence>